<dbReference type="EMBL" id="GGEC01055216">
    <property type="protein sequence ID" value="MBX35700.1"/>
    <property type="molecule type" value="Transcribed_RNA"/>
</dbReference>
<dbReference type="AlphaFoldDB" id="A0A2P2MZP7"/>
<organism evidence="1">
    <name type="scientific">Rhizophora mucronata</name>
    <name type="common">Asiatic mangrove</name>
    <dbReference type="NCBI Taxonomy" id="61149"/>
    <lineage>
        <taxon>Eukaryota</taxon>
        <taxon>Viridiplantae</taxon>
        <taxon>Streptophyta</taxon>
        <taxon>Embryophyta</taxon>
        <taxon>Tracheophyta</taxon>
        <taxon>Spermatophyta</taxon>
        <taxon>Magnoliopsida</taxon>
        <taxon>eudicotyledons</taxon>
        <taxon>Gunneridae</taxon>
        <taxon>Pentapetalae</taxon>
        <taxon>rosids</taxon>
        <taxon>fabids</taxon>
        <taxon>Malpighiales</taxon>
        <taxon>Rhizophoraceae</taxon>
        <taxon>Rhizophora</taxon>
    </lineage>
</organism>
<proteinExistence type="predicted"/>
<evidence type="ECO:0000313" key="1">
    <source>
        <dbReference type="EMBL" id="MBX35700.1"/>
    </source>
</evidence>
<accession>A0A2P2MZP7</accession>
<name>A0A2P2MZP7_RHIMU</name>
<reference evidence="1" key="1">
    <citation type="submission" date="2018-02" db="EMBL/GenBank/DDBJ databases">
        <title>Rhizophora mucronata_Transcriptome.</title>
        <authorList>
            <person name="Meera S.P."/>
            <person name="Sreeshan A."/>
            <person name="Augustine A."/>
        </authorList>
    </citation>
    <scope>NUCLEOTIDE SEQUENCE</scope>
    <source>
        <tissue evidence="1">Leaf</tissue>
    </source>
</reference>
<protein>
    <submittedName>
        <fullName evidence="1">Uncharacterized protein</fullName>
    </submittedName>
</protein>
<sequence length="79" mass="8909">MLNSVTSELGLTHFWSPSLRLREENRLAIDNDKLLLRSLMNFPIDDGISMAKPLSGIDFDRNPIRTLPFCSGIGFEEGE</sequence>